<dbReference type="AlphaFoldDB" id="A0A2P2PBK6"/>
<dbReference type="EMBL" id="GGEC01071559">
    <property type="protein sequence ID" value="MBX52043.1"/>
    <property type="molecule type" value="Transcribed_RNA"/>
</dbReference>
<sequence>MHPFISKQFAVNATYNFEA</sequence>
<evidence type="ECO:0000313" key="1">
    <source>
        <dbReference type="EMBL" id="MBX52043.1"/>
    </source>
</evidence>
<proteinExistence type="predicted"/>
<accession>A0A2P2PBK6</accession>
<name>A0A2P2PBK6_RHIMU</name>
<organism evidence="1">
    <name type="scientific">Rhizophora mucronata</name>
    <name type="common">Asiatic mangrove</name>
    <dbReference type="NCBI Taxonomy" id="61149"/>
    <lineage>
        <taxon>Eukaryota</taxon>
        <taxon>Viridiplantae</taxon>
        <taxon>Streptophyta</taxon>
        <taxon>Embryophyta</taxon>
        <taxon>Tracheophyta</taxon>
        <taxon>Spermatophyta</taxon>
        <taxon>Magnoliopsida</taxon>
        <taxon>eudicotyledons</taxon>
        <taxon>Gunneridae</taxon>
        <taxon>Pentapetalae</taxon>
        <taxon>rosids</taxon>
        <taxon>fabids</taxon>
        <taxon>Malpighiales</taxon>
        <taxon>Rhizophoraceae</taxon>
        <taxon>Rhizophora</taxon>
    </lineage>
</organism>
<protein>
    <submittedName>
        <fullName evidence="1">Uncharacterized protein</fullName>
    </submittedName>
</protein>
<reference evidence="1" key="1">
    <citation type="submission" date="2018-02" db="EMBL/GenBank/DDBJ databases">
        <title>Rhizophora mucronata_Transcriptome.</title>
        <authorList>
            <person name="Meera S.P."/>
            <person name="Sreeshan A."/>
            <person name="Augustine A."/>
        </authorList>
    </citation>
    <scope>NUCLEOTIDE SEQUENCE</scope>
    <source>
        <tissue evidence="1">Leaf</tissue>
    </source>
</reference>